<reference evidence="1 2" key="1">
    <citation type="submission" date="2024-09" db="EMBL/GenBank/DDBJ databases">
        <authorList>
            <person name="Sun Q."/>
            <person name="Mori K."/>
        </authorList>
    </citation>
    <scope>NUCLEOTIDE SEQUENCE [LARGE SCALE GENOMIC DNA]</scope>
    <source>
        <strain evidence="1 2">CCM 7228</strain>
    </source>
</reference>
<dbReference type="RefSeq" id="WP_378935901.1">
    <property type="nucleotide sequence ID" value="NZ_JBHLVO010000015.1"/>
</dbReference>
<evidence type="ECO:0000313" key="2">
    <source>
        <dbReference type="Proteomes" id="UP001589854"/>
    </source>
</evidence>
<gene>
    <name evidence="1" type="ORF">ACFFIX_16445</name>
</gene>
<accession>A0ABV6GH56</accession>
<sequence>MSPVNYFTNKIEVPEDLKDHKEDLDAAVKNLTESYHAKAEELAKENPTLDVANETFVQGEEKLGNYLKISAKISIH</sequence>
<keyword evidence="2" id="KW-1185">Reference proteome</keyword>
<dbReference type="EMBL" id="JBHLVO010000015">
    <property type="protein sequence ID" value="MFC0273017.1"/>
    <property type="molecule type" value="Genomic_DNA"/>
</dbReference>
<dbReference type="Proteomes" id="UP001589854">
    <property type="component" value="Unassembled WGS sequence"/>
</dbReference>
<evidence type="ECO:0000313" key="1">
    <source>
        <dbReference type="EMBL" id="MFC0273017.1"/>
    </source>
</evidence>
<proteinExistence type="predicted"/>
<name>A0ABV6GH56_9BACI</name>
<organism evidence="1 2">
    <name type="scientific">Metabacillus herbersteinensis</name>
    <dbReference type="NCBI Taxonomy" id="283816"/>
    <lineage>
        <taxon>Bacteria</taxon>
        <taxon>Bacillati</taxon>
        <taxon>Bacillota</taxon>
        <taxon>Bacilli</taxon>
        <taxon>Bacillales</taxon>
        <taxon>Bacillaceae</taxon>
        <taxon>Metabacillus</taxon>
    </lineage>
</organism>
<protein>
    <submittedName>
        <fullName evidence="1">Uncharacterized protein</fullName>
    </submittedName>
</protein>
<comment type="caution">
    <text evidence="1">The sequence shown here is derived from an EMBL/GenBank/DDBJ whole genome shotgun (WGS) entry which is preliminary data.</text>
</comment>